<accession>A0A2K8U7C5</accession>
<proteinExistence type="predicted"/>
<evidence type="ECO:0000313" key="2">
    <source>
        <dbReference type="Proteomes" id="UP000232638"/>
    </source>
</evidence>
<dbReference type="AlphaFoldDB" id="A0A2K8U7C5"/>
<sequence length="63" mass="7249">MTRLSVDVLEKALARLEEGFGHYEARNKTSHIYDSEEATRAFERARTFLADAKVTLERLRHAA</sequence>
<organism evidence="1 2">
    <name type="scientific">Candidatus Thiodictyon syntrophicum</name>
    <dbReference type="NCBI Taxonomy" id="1166950"/>
    <lineage>
        <taxon>Bacteria</taxon>
        <taxon>Pseudomonadati</taxon>
        <taxon>Pseudomonadota</taxon>
        <taxon>Gammaproteobacteria</taxon>
        <taxon>Chromatiales</taxon>
        <taxon>Chromatiaceae</taxon>
        <taxon>Thiodictyon</taxon>
    </lineage>
</organism>
<evidence type="ECO:0008006" key="3">
    <source>
        <dbReference type="Google" id="ProtNLM"/>
    </source>
</evidence>
<evidence type="ECO:0000313" key="1">
    <source>
        <dbReference type="EMBL" id="AUB81480.1"/>
    </source>
</evidence>
<dbReference type="RefSeq" id="WP_100919250.1">
    <property type="nucleotide sequence ID" value="NZ_CP020370.1"/>
</dbReference>
<gene>
    <name evidence="1" type="ORF">THSYN_11290</name>
</gene>
<dbReference type="Proteomes" id="UP000232638">
    <property type="component" value="Chromosome"/>
</dbReference>
<dbReference type="KEGG" id="tsy:THSYN_11290"/>
<dbReference type="InterPro" id="IPR010235">
    <property type="entry name" value="HepT"/>
</dbReference>
<reference evidence="1 2" key="1">
    <citation type="submission" date="2017-03" db="EMBL/GenBank/DDBJ databases">
        <title>Complete genome sequence of Candidatus 'Thiodictyon syntrophicum' sp. nov. strain Cad16T, a photolithoautotroph purple sulfur bacterium isolated from an alpine meromictic lake.</title>
        <authorList>
            <person name="Luedin S.M."/>
            <person name="Pothier J.F."/>
            <person name="Danza F."/>
            <person name="Storelli N."/>
            <person name="Wittwer M."/>
            <person name="Tonolla M."/>
        </authorList>
    </citation>
    <scope>NUCLEOTIDE SEQUENCE [LARGE SCALE GENOMIC DNA]</scope>
    <source>
        <strain evidence="1 2">Cad16T</strain>
    </source>
</reference>
<dbReference type="Gene3D" id="1.20.120.330">
    <property type="entry name" value="Nucleotidyltransferases domain 2"/>
    <property type="match status" value="1"/>
</dbReference>
<keyword evidence="2" id="KW-1185">Reference proteome</keyword>
<dbReference type="Pfam" id="PF08780">
    <property type="entry name" value="NTase_sub_bind"/>
    <property type="match status" value="1"/>
</dbReference>
<protein>
    <recommendedName>
        <fullName evidence="3">HEPN domain-containing protein</fullName>
    </recommendedName>
</protein>
<dbReference type="EMBL" id="CP020370">
    <property type="protein sequence ID" value="AUB81480.1"/>
    <property type="molecule type" value="Genomic_DNA"/>
</dbReference>
<dbReference type="SUPFAM" id="SSF81593">
    <property type="entry name" value="Nucleotidyltransferase substrate binding subunit/domain"/>
    <property type="match status" value="1"/>
</dbReference>
<name>A0A2K8U7C5_9GAMM</name>